<evidence type="ECO:0000313" key="3">
    <source>
        <dbReference type="EMBL" id="MBC2776632.1"/>
    </source>
</evidence>
<name>A0A842HUD8_9SPHN</name>
<dbReference type="RefSeq" id="WP_185799901.1">
    <property type="nucleotide sequence ID" value="NZ_JACJVJ010000001.1"/>
</dbReference>
<keyword evidence="4" id="KW-1185">Reference proteome</keyword>
<gene>
    <name evidence="3" type="ORF">H6P80_03260</name>
</gene>
<dbReference type="GO" id="GO:0016616">
    <property type="term" value="F:oxidoreductase activity, acting on the CH-OH group of donors, NAD or NADP as acceptor"/>
    <property type="evidence" value="ECO:0007669"/>
    <property type="project" value="TreeGrafter"/>
</dbReference>
<evidence type="ECO:0000256" key="1">
    <source>
        <dbReference type="ARBA" id="ARBA00006484"/>
    </source>
</evidence>
<dbReference type="AlphaFoldDB" id="A0A842HUD8"/>
<dbReference type="PRINTS" id="PR00080">
    <property type="entry name" value="SDRFAMILY"/>
</dbReference>
<dbReference type="InterPro" id="IPR020904">
    <property type="entry name" value="Sc_DH/Rdtase_CS"/>
</dbReference>
<reference evidence="3 4" key="1">
    <citation type="submission" date="2020-08" db="EMBL/GenBank/DDBJ databases">
        <title>Draft genome sequence of Parasphingopyxis sp. GrpM-11.</title>
        <authorList>
            <person name="Oh J."/>
            <person name="Roh D.-H."/>
        </authorList>
    </citation>
    <scope>NUCLEOTIDE SEQUENCE [LARGE SCALE GENOMIC DNA]</scope>
    <source>
        <strain evidence="3 4">GrpM-11</strain>
    </source>
</reference>
<evidence type="ECO:0000313" key="4">
    <source>
        <dbReference type="Proteomes" id="UP000564378"/>
    </source>
</evidence>
<sequence>MMFSAFDLSGKVALVTGGNSGLGLGMAHALAEAGAAVAIWGVNGSRNRDALADLGKAGHKVLVQKVDVSDEAAVEAGVAEILSRFGRLDSAVANAGISQLPQPFHALETENYRRTLAVNLDGVIWTFRAACRHMVERAKGGDPGGSLLGISSLTAIEGAAMHEAYAASKGGVRALMKGLAVEYARYGVRANSLHPGWFRTNMADEFYDSEPFAAKILPRIPARRPGTGADLGGIAVYLASDASSYHSGDEIVIDGGYSVF</sequence>
<dbReference type="InterPro" id="IPR002347">
    <property type="entry name" value="SDR_fam"/>
</dbReference>
<dbReference type="FunFam" id="3.40.50.720:FF:000084">
    <property type="entry name" value="Short-chain dehydrogenase reductase"/>
    <property type="match status" value="1"/>
</dbReference>
<proteinExistence type="inferred from homology"/>
<keyword evidence="2" id="KW-0560">Oxidoreductase</keyword>
<comment type="caution">
    <text evidence="3">The sequence shown here is derived from an EMBL/GenBank/DDBJ whole genome shotgun (WGS) entry which is preliminary data.</text>
</comment>
<dbReference type="Pfam" id="PF13561">
    <property type="entry name" value="adh_short_C2"/>
    <property type="match status" value="1"/>
</dbReference>
<evidence type="ECO:0000256" key="2">
    <source>
        <dbReference type="ARBA" id="ARBA00023002"/>
    </source>
</evidence>
<dbReference type="PRINTS" id="PR00081">
    <property type="entry name" value="GDHRDH"/>
</dbReference>
<accession>A0A842HUD8</accession>
<dbReference type="PANTHER" id="PTHR42760">
    <property type="entry name" value="SHORT-CHAIN DEHYDROGENASES/REDUCTASES FAMILY MEMBER"/>
    <property type="match status" value="1"/>
</dbReference>
<dbReference type="EMBL" id="JACJVJ010000001">
    <property type="protein sequence ID" value="MBC2776632.1"/>
    <property type="molecule type" value="Genomic_DNA"/>
</dbReference>
<comment type="similarity">
    <text evidence="1">Belongs to the short-chain dehydrogenases/reductases (SDR) family.</text>
</comment>
<dbReference type="SUPFAM" id="SSF51735">
    <property type="entry name" value="NAD(P)-binding Rossmann-fold domains"/>
    <property type="match status" value="1"/>
</dbReference>
<protein>
    <submittedName>
        <fullName evidence="3">SDR family oxidoreductase</fullName>
    </submittedName>
</protein>
<dbReference type="InterPro" id="IPR036291">
    <property type="entry name" value="NAD(P)-bd_dom_sf"/>
</dbReference>
<dbReference type="Gene3D" id="3.40.50.720">
    <property type="entry name" value="NAD(P)-binding Rossmann-like Domain"/>
    <property type="match status" value="1"/>
</dbReference>
<dbReference type="Proteomes" id="UP000564378">
    <property type="component" value="Unassembled WGS sequence"/>
</dbReference>
<dbReference type="PROSITE" id="PS00061">
    <property type="entry name" value="ADH_SHORT"/>
    <property type="match status" value="1"/>
</dbReference>
<organism evidence="3 4">
    <name type="scientific">Parasphingopyxis marina</name>
    <dbReference type="NCBI Taxonomy" id="2761622"/>
    <lineage>
        <taxon>Bacteria</taxon>
        <taxon>Pseudomonadati</taxon>
        <taxon>Pseudomonadota</taxon>
        <taxon>Alphaproteobacteria</taxon>
        <taxon>Sphingomonadales</taxon>
        <taxon>Sphingomonadaceae</taxon>
        <taxon>Parasphingopyxis</taxon>
    </lineage>
</organism>
<dbReference type="PANTHER" id="PTHR42760:SF115">
    <property type="entry name" value="3-OXOACYL-[ACYL-CARRIER-PROTEIN] REDUCTASE FABG"/>
    <property type="match status" value="1"/>
</dbReference>